<dbReference type="PANTHER" id="PTHR46268:SF6">
    <property type="entry name" value="UNIVERSAL STRESS PROTEIN UP12"/>
    <property type="match status" value="1"/>
</dbReference>
<proteinExistence type="inferred from homology"/>
<reference evidence="4" key="1">
    <citation type="submission" date="2022-04" db="EMBL/GenBank/DDBJ databases">
        <title>Roseibium sp. CAU 1639 isolated from mud.</title>
        <authorList>
            <person name="Kim W."/>
        </authorList>
    </citation>
    <scope>NUCLEOTIDE SEQUENCE</scope>
    <source>
        <strain evidence="4">CAU 1639</strain>
    </source>
</reference>
<evidence type="ECO:0000256" key="1">
    <source>
        <dbReference type="ARBA" id="ARBA00008791"/>
    </source>
</evidence>
<evidence type="ECO:0000313" key="4">
    <source>
        <dbReference type="EMBL" id="MCK7611820.1"/>
    </source>
</evidence>
<dbReference type="InterPro" id="IPR006016">
    <property type="entry name" value="UspA"/>
</dbReference>
<keyword evidence="5" id="KW-1185">Reference proteome</keyword>
<feature type="domain" description="UspA" evidence="3">
    <location>
        <begin position="1"/>
        <end position="142"/>
    </location>
</feature>
<dbReference type="EMBL" id="JALNMJ010000003">
    <property type="protein sequence ID" value="MCK7611820.1"/>
    <property type="molecule type" value="Genomic_DNA"/>
</dbReference>
<dbReference type="CDD" id="cd00293">
    <property type="entry name" value="USP-like"/>
    <property type="match status" value="1"/>
</dbReference>
<dbReference type="Gene3D" id="3.40.50.620">
    <property type="entry name" value="HUPs"/>
    <property type="match status" value="1"/>
</dbReference>
<dbReference type="SUPFAM" id="SSF52402">
    <property type="entry name" value="Adenine nucleotide alpha hydrolases-like"/>
    <property type="match status" value="1"/>
</dbReference>
<evidence type="ECO:0000256" key="2">
    <source>
        <dbReference type="PIRNR" id="PIRNR006276"/>
    </source>
</evidence>
<dbReference type="PIRSF" id="PIRSF006276">
    <property type="entry name" value="UspA"/>
    <property type="match status" value="1"/>
</dbReference>
<dbReference type="Proteomes" id="UP001431221">
    <property type="component" value="Unassembled WGS sequence"/>
</dbReference>
<dbReference type="InterPro" id="IPR006015">
    <property type="entry name" value="Universal_stress_UspA"/>
</dbReference>
<name>A0ABT0GRG8_9HYPH</name>
<comment type="similarity">
    <text evidence="1 2">Belongs to the universal stress protein A family.</text>
</comment>
<dbReference type="Pfam" id="PF00582">
    <property type="entry name" value="Usp"/>
    <property type="match status" value="1"/>
</dbReference>
<sequence>MTKSILCAVDVQQDHDTRVLQVADKLARLDDAQLDVISVVPNAGMNLVASYFEENFQSQMVEQTREKLVAKVSSALGEERNKDIRHLVTTGSVYEEILEVAKKTGADLIVIGAHQPHLSEYLLGPNAARVVRHSKASVYVVRDN</sequence>
<gene>
    <name evidence="4" type="ORF">M0H32_06590</name>
</gene>
<comment type="subcellular location">
    <subcellularLocation>
        <location evidence="2">Cytoplasm</location>
    </subcellularLocation>
</comment>
<dbReference type="RefSeq" id="WP_248152401.1">
    <property type="nucleotide sequence ID" value="NZ_JALNMJ010000003.1"/>
</dbReference>
<evidence type="ECO:0000313" key="5">
    <source>
        <dbReference type="Proteomes" id="UP001431221"/>
    </source>
</evidence>
<accession>A0ABT0GRG8</accession>
<protein>
    <recommendedName>
        <fullName evidence="2">Universal stress protein</fullName>
    </recommendedName>
</protein>
<dbReference type="PANTHER" id="PTHR46268">
    <property type="entry name" value="STRESS RESPONSE PROTEIN NHAX"/>
    <property type="match status" value="1"/>
</dbReference>
<organism evidence="4 5">
    <name type="scientific">Roseibium sediminicola</name>
    <dbReference type="NCBI Taxonomy" id="2933272"/>
    <lineage>
        <taxon>Bacteria</taxon>
        <taxon>Pseudomonadati</taxon>
        <taxon>Pseudomonadota</taxon>
        <taxon>Alphaproteobacteria</taxon>
        <taxon>Hyphomicrobiales</taxon>
        <taxon>Stappiaceae</taxon>
        <taxon>Roseibium</taxon>
    </lineage>
</organism>
<comment type="caution">
    <text evidence="4">The sequence shown here is derived from an EMBL/GenBank/DDBJ whole genome shotgun (WGS) entry which is preliminary data.</text>
</comment>
<keyword evidence="2" id="KW-0963">Cytoplasm</keyword>
<evidence type="ECO:0000259" key="3">
    <source>
        <dbReference type="Pfam" id="PF00582"/>
    </source>
</evidence>
<dbReference type="InterPro" id="IPR014729">
    <property type="entry name" value="Rossmann-like_a/b/a_fold"/>
</dbReference>
<dbReference type="PRINTS" id="PR01438">
    <property type="entry name" value="UNVRSLSTRESS"/>
</dbReference>